<dbReference type="InterPro" id="IPR020476">
    <property type="entry name" value="Nudix_hydrolase"/>
</dbReference>
<keyword evidence="3 4" id="KW-0378">Hydrolase</keyword>
<accession>A0A498IR75</accession>
<dbReference type="PROSITE" id="PS00893">
    <property type="entry name" value="NUDIX_BOX"/>
    <property type="match status" value="1"/>
</dbReference>
<dbReference type="PANTHER" id="PTHR13994">
    <property type="entry name" value="NUDIX HYDROLASE RELATED"/>
    <property type="match status" value="1"/>
</dbReference>
<dbReference type="InterPro" id="IPR000086">
    <property type="entry name" value="NUDIX_hydrolase_dom"/>
</dbReference>
<keyword evidence="2" id="KW-0479">Metal-binding</keyword>
<name>A0A498IR75_MALDO</name>
<protein>
    <recommendedName>
        <fullName evidence="5">Nudix hydrolase domain-containing protein</fullName>
    </recommendedName>
</protein>
<dbReference type="STRING" id="3750.A0A498IR75"/>
<organism evidence="6 7">
    <name type="scientific">Malus domestica</name>
    <name type="common">Apple</name>
    <name type="synonym">Pyrus malus</name>
    <dbReference type="NCBI Taxonomy" id="3750"/>
    <lineage>
        <taxon>Eukaryota</taxon>
        <taxon>Viridiplantae</taxon>
        <taxon>Streptophyta</taxon>
        <taxon>Embryophyta</taxon>
        <taxon>Tracheophyta</taxon>
        <taxon>Spermatophyta</taxon>
        <taxon>Magnoliopsida</taxon>
        <taxon>eudicotyledons</taxon>
        <taxon>Gunneridae</taxon>
        <taxon>Pentapetalae</taxon>
        <taxon>rosids</taxon>
        <taxon>fabids</taxon>
        <taxon>Rosales</taxon>
        <taxon>Rosaceae</taxon>
        <taxon>Amygdaloideae</taxon>
        <taxon>Maleae</taxon>
        <taxon>Malus</taxon>
    </lineage>
</organism>
<dbReference type="SUPFAM" id="SSF55811">
    <property type="entry name" value="Nudix"/>
    <property type="match status" value="1"/>
</dbReference>
<evidence type="ECO:0000313" key="6">
    <source>
        <dbReference type="EMBL" id="RXH85770.1"/>
    </source>
</evidence>
<gene>
    <name evidence="6" type="ORF">DVH24_014354</name>
</gene>
<feature type="domain" description="Nudix hydrolase" evidence="5">
    <location>
        <begin position="159"/>
        <end position="289"/>
    </location>
</feature>
<dbReference type="Gene3D" id="3.90.79.10">
    <property type="entry name" value="Nucleoside Triphosphate Pyrophosphohydrolase"/>
    <property type="match status" value="1"/>
</dbReference>
<evidence type="ECO:0000313" key="7">
    <source>
        <dbReference type="Proteomes" id="UP000290289"/>
    </source>
</evidence>
<sequence>MPRACPFLCSFLIFGQQRLPTPLLTNIGQPCAPRGSSSMAAKTESGGGGGREVKKVLNAVNDHYGGVIVHVTEPMEPATFVSSLTSSIAHWKLQGKNGIWIKMPIERVNLVEAAVKITYDILGRSELQEGFWYHHAEPDYLMLVYWIPQSPHTLPTNATHRVGIGAFLINQNREVLVVQEKGGQYRGTGLWKLPTGAVDEGEDIFAAAVREVKEETGIDSEFVEVLAFRESHKSFFEKSDLFFLCMLRPLSFDIQKQEQEIEAAKWMPYEEYAAQPFVQKYELLKYMHDICKAKIDGKYSGFSPLPSRIRHPREGWMPFEEYAAQPFVQKNEFLKYINDICKTKIDGQCSGFSPASYLLLAKAPRRDGGV</sequence>
<dbReference type="GO" id="GO:0046872">
    <property type="term" value="F:metal ion binding"/>
    <property type="evidence" value="ECO:0007669"/>
    <property type="project" value="UniProtKB-KW"/>
</dbReference>
<dbReference type="EMBL" id="RDQH01000336">
    <property type="protein sequence ID" value="RXH85770.1"/>
    <property type="molecule type" value="Genomic_DNA"/>
</dbReference>
<keyword evidence="7" id="KW-1185">Reference proteome</keyword>
<comment type="similarity">
    <text evidence="1 4">Belongs to the Nudix hydrolase family.</text>
</comment>
<evidence type="ECO:0000259" key="5">
    <source>
        <dbReference type="PROSITE" id="PS51462"/>
    </source>
</evidence>
<dbReference type="Proteomes" id="UP000290289">
    <property type="component" value="Chromosome 10"/>
</dbReference>
<evidence type="ECO:0000256" key="3">
    <source>
        <dbReference type="ARBA" id="ARBA00022801"/>
    </source>
</evidence>
<dbReference type="PRINTS" id="PR01356">
    <property type="entry name" value="GFGPROTEIN"/>
</dbReference>
<dbReference type="Pfam" id="PF00293">
    <property type="entry name" value="NUDIX"/>
    <property type="match status" value="1"/>
</dbReference>
<evidence type="ECO:0000256" key="1">
    <source>
        <dbReference type="ARBA" id="ARBA00005582"/>
    </source>
</evidence>
<evidence type="ECO:0000256" key="4">
    <source>
        <dbReference type="RuleBase" id="RU003476"/>
    </source>
</evidence>
<reference evidence="6 7" key="1">
    <citation type="submission" date="2018-10" db="EMBL/GenBank/DDBJ databases">
        <title>A high-quality apple genome assembly.</title>
        <authorList>
            <person name="Hu J."/>
        </authorList>
    </citation>
    <scope>NUCLEOTIDE SEQUENCE [LARGE SCALE GENOMIC DNA]</scope>
    <source>
        <strain evidence="7">cv. HFTH1</strain>
        <tissue evidence="6">Young leaf</tissue>
    </source>
</reference>
<dbReference type="Gene3D" id="3.40.630.30">
    <property type="match status" value="1"/>
</dbReference>
<dbReference type="InterPro" id="IPR020084">
    <property type="entry name" value="NUDIX_hydrolase_CS"/>
</dbReference>
<proteinExistence type="inferred from homology"/>
<dbReference type="PRINTS" id="PR00502">
    <property type="entry name" value="NUDIXFAMILY"/>
</dbReference>
<dbReference type="InterPro" id="IPR040618">
    <property type="entry name" value="Pre-Nudix"/>
</dbReference>
<evidence type="ECO:0000256" key="2">
    <source>
        <dbReference type="ARBA" id="ARBA00022723"/>
    </source>
</evidence>
<dbReference type="AlphaFoldDB" id="A0A498IR75"/>
<dbReference type="GO" id="GO:0035529">
    <property type="term" value="F:NADH pyrophosphatase activity"/>
    <property type="evidence" value="ECO:0007669"/>
    <property type="project" value="TreeGrafter"/>
</dbReference>
<dbReference type="FunFam" id="3.40.630.30:FF:000016">
    <property type="entry name" value="nudix hydrolase 2"/>
    <property type="match status" value="1"/>
</dbReference>
<dbReference type="GO" id="GO:0047631">
    <property type="term" value="F:ADP-ribose diphosphatase activity"/>
    <property type="evidence" value="ECO:0007669"/>
    <property type="project" value="TreeGrafter"/>
</dbReference>
<dbReference type="FunFam" id="3.90.79.10:FF:000015">
    <property type="entry name" value="Nudix hydrolase 8"/>
    <property type="match status" value="1"/>
</dbReference>
<dbReference type="PANTHER" id="PTHR13994:SF29">
    <property type="entry name" value="NUDIX HYDROLASE 2"/>
    <property type="match status" value="1"/>
</dbReference>
<dbReference type="InterPro" id="IPR003293">
    <property type="entry name" value="Nudix_hydrolase6-like"/>
</dbReference>
<dbReference type="PROSITE" id="PS51462">
    <property type="entry name" value="NUDIX"/>
    <property type="match status" value="1"/>
</dbReference>
<dbReference type="Pfam" id="PF18290">
    <property type="entry name" value="Nudix_hydro"/>
    <property type="match status" value="1"/>
</dbReference>
<dbReference type="CDD" id="cd04670">
    <property type="entry name" value="NUDIX_ASFGF2_Nudt6"/>
    <property type="match status" value="1"/>
</dbReference>
<dbReference type="InterPro" id="IPR015797">
    <property type="entry name" value="NUDIX_hydrolase-like_dom_sf"/>
</dbReference>
<dbReference type="GO" id="GO:0051287">
    <property type="term" value="F:NAD binding"/>
    <property type="evidence" value="ECO:0007669"/>
    <property type="project" value="TreeGrafter"/>
</dbReference>
<comment type="caution">
    <text evidence="6">The sequence shown here is derived from an EMBL/GenBank/DDBJ whole genome shotgun (WGS) entry which is preliminary data.</text>
</comment>